<protein>
    <recommendedName>
        <fullName evidence="10">TonB-dependent receptor plug domain-containing protein</fullName>
    </recommendedName>
</protein>
<feature type="domain" description="TonB-dependent receptor plug" evidence="6">
    <location>
        <begin position="206"/>
        <end position="307"/>
    </location>
</feature>
<dbReference type="PANTHER" id="PTHR32552:SF68">
    <property type="entry name" value="FERRICHROME OUTER MEMBRANE TRANSPORTER_PHAGE RECEPTOR"/>
    <property type="match status" value="1"/>
</dbReference>
<evidence type="ECO:0000256" key="2">
    <source>
        <dbReference type="ARBA" id="ARBA00022729"/>
    </source>
</evidence>
<proteinExistence type="inferred from homology"/>
<organism evidence="8 9">
    <name type="scientific">Chroococcidiopsis cubana SAG 39.79</name>
    <dbReference type="NCBI Taxonomy" id="388085"/>
    <lineage>
        <taxon>Bacteria</taxon>
        <taxon>Bacillati</taxon>
        <taxon>Cyanobacteriota</taxon>
        <taxon>Cyanophyceae</taxon>
        <taxon>Chroococcidiopsidales</taxon>
        <taxon>Chroococcidiopsidaceae</taxon>
        <taxon>Chroococcidiopsis</taxon>
    </lineage>
</organism>
<dbReference type="Pfam" id="PF07715">
    <property type="entry name" value="Plug"/>
    <property type="match status" value="1"/>
</dbReference>
<evidence type="ECO:0000259" key="7">
    <source>
        <dbReference type="Pfam" id="PF11741"/>
    </source>
</evidence>
<keyword evidence="9" id="KW-1185">Reference proteome</keyword>
<evidence type="ECO:0000259" key="6">
    <source>
        <dbReference type="Pfam" id="PF07715"/>
    </source>
</evidence>
<dbReference type="PANTHER" id="PTHR32552">
    <property type="entry name" value="FERRICHROME IRON RECEPTOR-RELATED"/>
    <property type="match status" value="1"/>
</dbReference>
<accession>A0AB37UGE1</accession>
<evidence type="ECO:0000256" key="1">
    <source>
        <dbReference type="ARBA" id="ARBA00022496"/>
    </source>
</evidence>
<keyword evidence="5" id="KW-0998">Cell outer membrane</keyword>
<evidence type="ECO:0000313" key="8">
    <source>
        <dbReference type="EMBL" id="RUT10660.1"/>
    </source>
</evidence>
<feature type="domain" description="AMIN" evidence="7">
    <location>
        <begin position="58"/>
        <end position="140"/>
    </location>
</feature>
<name>A0AB37UGE1_9CYAN</name>
<dbReference type="InterPro" id="IPR012910">
    <property type="entry name" value="Plug_dom"/>
</dbReference>
<dbReference type="Proteomes" id="UP000282574">
    <property type="component" value="Unassembled WGS sequence"/>
</dbReference>
<comment type="similarity">
    <text evidence="5">Belongs to the TonB-dependent receptor family.</text>
</comment>
<evidence type="ECO:0008006" key="10">
    <source>
        <dbReference type="Google" id="ProtNLM"/>
    </source>
</evidence>
<keyword evidence="5" id="KW-0472">Membrane</keyword>
<dbReference type="SUPFAM" id="SSF56935">
    <property type="entry name" value="Porins"/>
    <property type="match status" value="1"/>
</dbReference>
<dbReference type="GO" id="GO:0015344">
    <property type="term" value="F:siderophore uptake transmembrane transporter activity"/>
    <property type="evidence" value="ECO:0007669"/>
    <property type="project" value="TreeGrafter"/>
</dbReference>
<dbReference type="InterPro" id="IPR037066">
    <property type="entry name" value="Plug_dom_sf"/>
</dbReference>
<comment type="caution">
    <text evidence="8">The sequence shown here is derived from an EMBL/GenBank/DDBJ whole genome shotgun (WGS) entry which is preliminary data.</text>
</comment>
<evidence type="ECO:0000313" key="9">
    <source>
        <dbReference type="Proteomes" id="UP000282574"/>
    </source>
</evidence>
<sequence>MGAQIREVDKNILQPNEIRLPTTSAQMLESPTPTNPPAVLPNQEGKGSIVSITGVVTNPTDKGVEIILQTTQGKVLQPVTLVLGNTYIANIPNAVLTLPQGEFRAYNPASGITRVAVTQATANSIRVAVTGETALPQVQLYDAPNQGLIFSFTPGTSAAQTPLPLGETQPGKPTAQTDEQEIVVTGEQDGYLVPDTNVGTRTDTPLRDIPQSIQIVPQQVLEEQQVNTLNEAFKNVPGATQTAPNYIPGFAGFTIRGFSVGDFGPNVTRNGLSVRLPAGTNAIFSNIERVEVLRGPASVLFGEGALAEQLILSPNNPCAILIIRLKPLLAAMTVTEVRSI</sequence>
<dbReference type="InterPro" id="IPR039426">
    <property type="entry name" value="TonB-dep_rcpt-like"/>
</dbReference>
<keyword evidence="3" id="KW-0408">Iron</keyword>
<evidence type="ECO:0000256" key="4">
    <source>
        <dbReference type="ARBA" id="ARBA00023065"/>
    </source>
</evidence>
<keyword evidence="5" id="KW-1134">Transmembrane beta strand</keyword>
<evidence type="ECO:0000256" key="5">
    <source>
        <dbReference type="PROSITE-ProRule" id="PRU01360"/>
    </source>
</evidence>
<keyword evidence="4" id="KW-0406">Ion transport</keyword>
<dbReference type="AlphaFoldDB" id="A0AB37UGE1"/>
<evidence type="ECO:0000256" key="3">
    <source>
        <dbReference type="ARBA" id="ARBA00023004"/>
    </source>
</evidence>
<keyword evidence="5" id="KW-0813">Transport</keyword>
<reference evidence="8 9" key="1">
    <citation type="journal article" date="2019" name="Genome Biol. Evol.">
        <title>Day and night: Metabolic profiles and evolutionary relationships of six axenic non-marine cyanobacteria.</title>
        <authorList>
            <person name="Will S.E."/>
            <person name="Henke P."/>
            <person name="Boedeker C."/>
            <person name="Huang S."/>
            <person name="Brinkmann H."/>
            <person name="Rohde M."/>
            <person name="Jarek M."/>
            <person name="Friedl T."/>
            <person name="Seufert S."/>
            <person name="Schumacher M."/>
            <person name="Overmann J."/>
            <person name="Neumann-Schaal M."/>
            <person name="Petersen J."/>
        </authorList>
    </citation>
    <scope>NUCLEOTIDE SEQUENCE [LARGE SCALE GENOMIC DNA]</scope>
    <source>
        <strain evidence="8 9">SAG 39.79</strain>
    </source>
</reference>
<keyword evidence="2" id="KW-0732">Signal</keyword>
<dbReference type="Pfam" id="PF11741">
    <property type="entry name" value="AMIN"/>
    <property type="match status" value="1"/>
</dbReference>
<dbReference type="GO" id="GO:0009279">
    <property type="term" value="C:cell outer membrane"/>
    <property type="evidence" value="ECO:0007669"/>
    <property type="project" value="UniProtKB-SubCell"/>
</dbReference>
<dbReference type="EMBL" id="RSCK01000038">
    <property type="protein sequence ID" value="RUT10660.1"/>
    <property type="molecule type" value="Genomic_DNA"/>
</dbReference>
<comment type="subcellular location">
    <subcellularLocation>
        <location evidence="5">Cell outer membrane</location>
        <topology evidence="5">Multi-pass membrane protein</topology>
    </subcellularLocation>
</comment>
<gene>
    <name evidence="8" type="ORF">DSM107010_40130</name>
</gene>
<keyword evidence="1" id="KW-0410">Iron transport</keyword>
<dbReference type="InterPro" id="IPR021731">
    <property type="entry name" value="AMIN_dom"/>
</dbReference>
<keyword evidence="5" id="KW-0812">Transmembrane</keyword>
<dbReference type="Gene3D" id="2.170.130.10">
    <property type="entry name" value="TonB-dependent receptor, plug domain"/>
    <property type="match status" value="1"/>
</dbReference>
<dbReference type="PROSITE" id="PS52016">
    <property type="entry name" value="TONB_DEPENDENT_REC_3"/>
    <property type="match status" value="1"/>
</dbReference>